<reference evidence="1 2" key="1">
    <citation type="submission" date="2021-06" db="EMBL/GenBank/DDBJ databases">
        <authorList>
            <person name="Kallberg Y."/>
            <person name="Tangrot J."/>
            <person name="Rosling A."/>
        </authorList>
    </citation>
    <scope>NUCLEOTIDE SEQUENCE [LARGE SCALE GENOMIC DNA]</scope>
    <source>
        <strain evidence="1 2">120-4 pot B 10/14</strain>
    </source>
</reference>
<accession>A0ABN7WI30</accession>
<dbReference type="EMBL" id="CAJVQB010045603">
    <property type="protein sequence ID" value="CAG8832560.1"/>
    <property type="molecule type" value="Genomic_DNA"/>
</dbReference>
<evidence type="ECO:0000313" key="1">
    <source>
        <dbReference type="EMBL" id="CAG8832560.1"/>
    </source>
</evidence>
<protein>
    <submittedName>
        <fullName evidence="1">38983_t:CDS:1</fullName>
    </submittedName>
</protein>
<sequence>MCLKDDGLDPSYYVSVPGMFNDLLYKNSRAELKLMTNIDQYLMVENSIHRDMTIISYYYAKANNKKCSNYDSSKPKSWIMYEDMNTLYLDTMSQYMSIEILDKVDLEKILDIQSIVPDTEIGYMSEVDIKVPIHFHDFFANYLLALEKQIVSEN</sequence>
<proteinExistence type="predicted"/>
<keyword evidence="2" id="KW-1185">Reference proteome</keyword>
<dbReference type="Proteomes" id="UP000789901">
    <property type="component" value="Unassembled WGS sequence"/>
</dbReference>
<comment type="caution">
    <text evidence="1">The sequence shown here is derived from an EMBL/GenBank/DDBJ whole genome shotgun (WGS) entry which is preliminary data.</text>
</comment>
<organism evidence="1 2">
    <name type="scientific">Gigaspora margarita</name>
    <dbReference type="NCBI Taxonomy" id="4874"/>
    <lineage>
        <taxon>Eukaryota</taxon>
        <taxon>Fungi</taxon>
        <taxon>Fungi incertae sedis</taxon>
        <taxon>Mucoromycota</taxon>
        <taxon>Glomeromycotina</taxon>
        <taxon>Glomeromycetes</taxon>
        <taxon>Diversisporales</taxon>
        <taxon>Gigasporaceae</taxon>
        <taxon>Gigaspora</taxon>
    </lineage>
</organism>
<gene>
    <name evidence="1" type="ORF">GMARGA_LOCUS31116</name>
</gene>
<name>A0ABN7WI30_GIGMA</name>
<evidence type="ECO:0000313" key="2">
    <source>
        <dbReference type="Proteomes" id="UP000789901"/>
    </source>
</evidence>